<dbReference type="InterPro" id="IPR029060">
    <property type="entry name" value="PIN-like_dom_sf"/>
</dbReference>
<dbReference type="EMBL" id="VGIR01000008">
    <property type="protein sequence ID" value="MBM3330681.1"/>
    <property type="molecule type" value="Genomic_DNA"/>
</dbReference>
<name>A0A937XFF6_UNCW3</name>
<dbReference type="AlphaFoldDB" id="A0A937XFF6"/>
<proteinExistence type="predicted"/>
<dbReference type="Proteomes" id="UP000779900">
    <property type="component" value="Unassembled WGS sequence"/>
</dbReference>
<dbReference type="SUPFAM" id="SSF88723">
    <property type="entry name" value="PIN domain-like"/>
    <property type="match status" value="1"/>
</dbReference>
<sequence>MKQRPLLYVETSVFGFYFDPEPRNAERREAVTKMFEQVRLGILDAATSPLTFTELDRAAEPRRSELINLLSSVRLVSADRDEVGRLAAAYLRDRVVPERFAEDAEHVAYATVCKADVLVSLNLRHLANEWAERRVCAVNRREGYQQLSIRTPEEVLEYED</sequence>
<accession>A0A937XFF6</accession>
<comment type="caution">
    <text evidence="1">The sequence shown here is derived from an EMBL/GenBank/DDBJ whole genome shotgun (WGS) entry which is preliminary data.</text>
</comment>
<organism evidence="1 2">
    <name type="scientific">candidate division WOR-3 bacterium</name>
    <dbReference type="NCBI Taxonomy" id="2052148"/>
    <lineage>
        <taxon>Bacteria</taxon>
        <taxon>Bacteria division WOR-3</taxon>
    </lineage>
</organism>
<evidence type="ECO:0000313" key="2">
    <source>
        <dbReference type="Proteomes" id="UP000779900"/>
    </source>
</evidence>
<evidence type="ECO:0000313" key="1">
    <source>
        <dbReference type="EMBL" id="MBM3330681.1"/>
    </source>
</evidence>
<protein>
    <submittedName>
        <fullName evidence="1">Type II toxin-antitoxin system VapC family toxin</fullName>
    </submittedName>
</protein>
<reference evidence="1" key="1">
    <citation type="submission" date="2019-03" db="EMBL/GenBank/DDBJ databases">
        <title>Lake Tanganyika Metagenome-Assembled Genomes (MAGs).</title>
        <authorList>
            <person name="Tran P."/>
        </authorList>
    </citation>
    <scope>NUCLEOTIDE SEQUENCE</scope>
    <source>
        <strain evidence="1">K_DeepCast_150m_m2_040</strain>
    </source>
</reference>
<gene>
    <name evidence="1" type="ORF">FJY68_02365</name>
</gene>